<protein>
    <submittedName>
        <fullName evidence="2">Uncharacterized protein</fullName>
    </submittedName>
</protein>
<feature type="chain" id="PRO_5015469356" evidence="1">
    <location>
        <begin position="21"/>
        <end position="602"/>
    </location>
</feature>
<organism evidence="2 3">
    <name type="scientific">Pomacea canaliculata</name>
    <name type="common">Golden apple snail</name>
    <dbReference type="NCBI Taxonomy" id="400727"/>
    <lineage>
        <taxon>Eukaryota</taxon>
        <taxon>Metazoa</taxon>
        <taxon>Spiralia</taxon>
        <taxon>Lophotrochozoa</taxon>
        <taxon>Mollusca</taxon>
        <taxon>Gastropoda</taxon>
        <taxon>Caenogastropoda</taxon>
        <taxon>Architaenioglossa</taxon>
        <taxon>Ampullarioidea</taxon>
        <taxon>Ampullariidae</taxon>
        <taxon>Pomacea</taxon>
    </lineage>
</organism>
<keyword evidence="3" id="KW-1185">Reference proteome</keyword>
<evidence type="ECO:0000313" key="3">
    <source>
        <dbReference type="Proteomes" id="UP000245119"/>
    </source>
</evidence>
<keyword evidence="1" id="KW-0732">Signal</keyword>
<evidence type="ECO:0000256" key="1">
    <source>
        <dbReference type="SAM" id="SignalP"/>
    </source>
</evidence>
<proteinExistence type="predicted"/>
<feature type="signal peptide" evidence="1">
    <location>
        <begin position="1"/>
        <end position="20"/>
    </location>
</feature>
<evidence type="ECO:0000313" key="2">
    <source>
        <dbReference type="EMBL" id="PVD25240.1"/>
    </source>
</evidence>
<comment type="caution">
    <text evidence="2">The sequence shown here is derived from an EMBL/GenBank/DDBJ whole genome shotgun (WGS) entry which is preliminary data.</text>
</comment>
<dbReference type="Proteomes" id="UP000245119">
    <property type="component" value="Linkage Group LG9"/>
</dbReference>
<name>A0A2T7NVP5_POMCA</name>
<gene>
    <name evidence="2" type="ORF">C0Q70_15738</name>
</gene>
<accession>A0A2T7NVP5</accession>
<dbReference type="AlphaFoldDB" id="A0A2T7NVP5"/>
<reference evidence="2 3" key="1">
    <citation type="submission" date="2018-04" db="EMBL/GenBank/DDBJ databases">
        <title>The genome of golden apple snail Pomacea canaliculata provides insight into stress tolerance and invasive adaptation.</title>
        <authorList>
            <person name="Liu C."/>
            <person name="Liu B."/>
            <person name="Ren Y."/>
            <person name="Zhang Y."/>
            <person name="Wang H."/>
            <person name="Li S."/>
            <person name="Jiang F."/>
            <person name="Yin L."/>
            <person name="Zhang G."/>
            <person name="Qian W."/>
            <person name="Fan W."/>
        </authorList>
    </citation>
    <scope>NUCLEOTIDE SEQUENCE [LARGE SCALE GENOMIC DNA]</scope>
    <source>
        <strain evidence="2">SZHN2017</strain>
        <tissue evidence="2">Muscle</tissue>
    </source>
</reference>
<dbReference type="EMBL" id="PZQS01000009">
    <property type="protein sequence ID" value="PVD25240.1"/>
    <property type="molecule type" value="Genomic_DNA"/>
</dbReference>
<sequence length="602" mass="66710">MYALAIALLAFSTFVSNAFANKEYLLLDIRDATTSEIISALRDVEIELKVKAKGIARHLIVVKQNDANLQKLGEIDIPGRSCSTPVEDLDNLMEDIGISWPRNELTNVNVTLFERTLDLKDKTMEQFWSEAKAYGQLVKPVLSSFTYRAFKANGAYPPKVYFFVNLPRENLNDASSKGIDIFGGPGKARTTVQYGQAAQELLTPPEDQEVGRVGSTLRGHTGALMFVATSLLLAIATLVVKASPHNYLIMDIEPPKSVSERDILNLLSPLQVKHSFRVTGSTRLLIVIRLDAQSYEKLDEITVPGKVEVIPAVNMADTMERCGVSWPRVELTDDNHFVFVNSVPDEIEVFGREGVDIWGGPGEFVVKPQIADPAVVKRGLKGQTRSTAIVDNQTNALKMLVATLTLVALSAVFTNVYGSDQYTILDVYKASNVSVEDYKDLLKDLDVVHSFKVLGSSRVIFVVKMREDSYEKLSKINLPGDVYSIPAGDLSDKMQSVGVEWKRWDDLPDANLTLFERTLELKGEPLEGLASHMKAFGEKVSHVMELYPNKGFYLLGRTPPKAFVIVSLPFRCRQVRYGSDFALNYLNGPGDSSTKVEFVAKA</sequence>